<organism evidence="7 8">
    <name type="scientific">Cotesia glomerata</name>
    <name type="common">Lepidopteran parasitic wasp</name>
    <name type="synonym">Apanteles glomeratus</name>
    <dbReference type="NCBI Taxonomy" id="32391"/>
    <lineage>
        <taxon>Eukaryota</taxon>
        <taxon>Metazoa</taxon>
        <taxon>Ecdysozoa</taxon>
        <taxon>Arthropoda</taxon>
        <taxon>Hexapoda</taxon>
        <taxon>Insecta</taxon>
        <taxon>Pterygota</taxon>
        <taxon>Neoptera</taxon>
        <taxon>Endopterygota</taxon>
        <taxon>Hymenoptera</taxon>
        <taxon>Apocrita</taxon>
        <taxon>Ichneumonoidea</taxon>
        <taxon>Braconidae</taxon>
        <taxon>Microgastrinae</taxon>
        <taxon>Cotesia</taxon>
    </lineage>
</organism>
<evidence type="ECO:0000256" key="4">
    <source>
        <dbReference type="PROSITE-ProRule" id="PRU00134"/>
    </source>
</evidence>
<comment type="caution">
    <text evidence="7">The sequence shown here is derived from an EMBL/GenBank/DDBJ whole genome shotgun (WGS) entry which is preliminary data.</text>
</comment>
<keyword evidence="8" id="KW-1185">Reference proteome</keyword>
<dbReference type="Gene3D" id="6.10.140.2220">
    <property type="match status" value="1"/>
</dbReference>
<dbReference type="Pfam" id="PF01753">
    <property type="entry name" value="zf-MYND"/>
    <property type="match status" value="1"/>
</dbReference>
<evidence type="ECO:0000256" key="2">
    <source>
        <dbReference type="ARBA" id="ARBA00022771"/>
    </source>
</evidence>
<evidence type="ECO:0000313" key="8">
    <source>
        <dbReference type="Proteomes" id="UP000826195"/>
    </source>
</evidence>
<name>A0AAV7J4B6_COTGL</name>
<dbReference type="SUPFAM" id="SSF144232">
    <property type="entry name" value="HIT/MYND zinc finger-like"/>
    <property type="match status" value="1"/>
</dbReference>
<dbReference type="Proteomes" id="UP000826195">
    <property type="component" value="Unassembled WGS sequence"/>
</dbReference>
<accession>A0AAV7J4B6</accession>
<evidence type="ECO:0000256" key="5">
    <source>
        <dbReference type="SAM" id="MobiDB-lite"/>
    </source>
</evidence>
<gene>
    <name evidence="7" type="ORF">KQX54_014083</name>
</gene>
<evidence type="ECO:0000256" key="3">
    <source>
        <dbReference type="ARBA" id="ARBA00022833"/>
    </source>
</evidence>
<dbReference type="InterPro" id="IPR002893">
    <property type="entry name" value="Znf_MYND"/>
</dbReference>
<evidence type="ECO:0000259" key="6">
    <source>
        <dbReference type="PROSITE" id="PS50865"/>
    </source>
</evidence>
<feature type="compositionally biased region" description="Low complexity" evidence="5">
    <location>
        <begin position="328"/>
        <end position="349"/>
    </location>
</feature>
<dbReference type="PROSITE" id="PS50865">
    <property type="entry name" value="ZF_MYND_2"/>
    <property type="match status" value="1"/>
</dbReference>
<dbReference type="GO" id="GO:0008270">
    <property type="term" value="F:zinc ion binding"/>
    <property type="evidence" value="ECO:0007669"/>
    <property type="project" value="UniProtKB-KW"/>
</dbReference>
<keyword evidence="2 4" id="KW-0863">Zinc-finger</keyword>
<feature type="domain" description="MYND-type" evidence="6">
    <location>
        <begin position="478"/>
        <end position="515"/>
    </location>
</feature>
<proteinExistence type="predicted"/>
<keyword evidence="3" id="KW-0862">Zinc</keyword>
<feature type="compositionally biased region" description="Pro residues" evidence="5">
    <location>
        <begin position="316"/>
        <end position="327"/>
    </location>
</feature>
<dbReference type="EMBL" id="JAHXZJ010000001">
    <property type="protein sequence ID" value="KAH0567800.1"/>
    <property type="molecule type" value="Genomic_DNA"/>
</dbReference>
<keyword evidence="1" id="KW-0479">Metal-binding</keyword>
<evidence type="ECO:0000313" key="7">
    <source>
        <dbReference type="EMBL" id="KAH0567800.1"/>
    </source>
</evidence>
<protein>
    <recommendedName>
        <fullName evidence="6">MYND-type domain-containing protein</fullName>
    </recommendedName>
</protein>
<dbReference type="AlphaFoldDB" id="A0AAV7J4B6"/>
<feature type="region of interest" description="Disordered" evidence="5">
    <location>
        <begin position="283"/>
        <end position="349"/>
    </location>
</feature>
<evidence type="ECO:0000256" key="1">
    <source>
        <dbReference type="ARBA" id="ARBA00022723"/>
    </source>
</evidence>
<reference evidence="7 8" key="1">
    <citation type="journal article" date="2021" name="J. Hered.">
        <title>A chromosome-level genome assembly of the parasitoid wasp, Cotesia glomerata (Hymenoptera: Braconidae).</title>
        <authorList>
            <person name="Pinto B.J."/>
            <person name="Weis J.J."/>
            <person name="Gamble T."/>
            <person name="Ode P.J."/>
            <person name="Paul R."/>
            <person name="Zaspel J.M."/>
        </authorList>
    </citation>
    <scope>NUCLEOTIDE SEQUENCE [LARGE SCALE GENOMIC DNA]</scope>
    <source>
        <strain evidence="7">CgM1</strain>
    </source>
</reference>
<sequence length="524" mass="58757">MAKRSFYENFQADEGVEEHRFIPSWERFDFLLTTSYKLNDSHSKSIIVSLKLDSDVYKFEPCVAIVDEKACGILCASAKWLKFKTVLKKLARNLNLIESQYKKLPLDTTSLDGYTFQYSLLGSMYGKAKLFSIIERTDQQPSLSSSSSTSTAVQRGRKVTMKENTLQAIYGFEELVNARLNYLQKFVEPCNVCLNHLFTPVQEFLPKLLGNIELPEEVIRKCVISNLKNNTVKDSVISELSVKEGKSYEWFIENYIDIVTYELMLLFDREIIAKRTSNQTTRAQVAAVDDVSSPPKPPKSPNSSRKKGKPAKAQLIPPPAVEDPPPAQQVAALNASATASSPSSLSEPSSNRLLLDLWFSRLYDSWVPWLHSLAATSGCVAGKRSPGTAVNDPLLISVEIGIEIPVKEVAAAAALPLPNIFDIEIEPFGPANQTSDARNPESYVHRPVTEPNFEPVDPNRTCRPVTEPNDPFRSMHQCNVCASTERLWRCRQCKNAYYCSKEHQAEDWPVHLFICAPPDESNPN</sequence>